<keyword evidence="3" id="KW-0503">Monooxygenase</keyword>
<keyword evidence="3" id="KW-0830">Ubiquinone</keyword>
<dbReference type="InterPro" id="IPR018168">
    <property type="entry name" value="Ubi_Hdrlase_CS"/>
</dbReference>
<dbReference type="Pfam" id="PF01494">
    <property type="entry name" value="FAD_binding_3"/>
    <property type="match status" value="1"/>
</dbReference>
<reference evidence="3 4" key="1">
    <citation type="journal article" date="2015" name="Genome Biol. Evol.">
        <title>The genome of winter moth (Operophtera brumata) provides a genomic perspective on sexual dimorphism and phenology.</title>
        <authorList>
            <person name="Derks M.F."/>
            <person name="Smit S."/>
            <person name="Salis L."/>
            <person name="Schijlen E."/>
            <person name="Bossers A."/>
            <person name="Mateman C."/>
            <person name="Pijl A.S."/>
            <person name="de Ridder D."/>
            <person name="Groenen M.A."/>
            <person name="Visser M.E."/>
            <person name="Megens H.J."/>
        </authorList>
    </citation>
    <scope>NUCLEOTIDE SEQUENCE [LARGE SCALE GENOMIC DNA]</scope>
    <source>
        <strain evidence="3">WM2013NL</strain>
        <tissue evidence="3">Head and thorax</tissue>
    </source>
</reference>
<accession>A0A0L7KTI7</accession>
<gene>
    <name evidence="3" type="ORF">OBRU01_21013</name>
</gene>
<dbReference type="Gene3D" id="3.50.50.60">
    <property type="entry name" value="FAD/NAD(P)-binding domain"/>
    <property type="match status" value="1"/>
</dbReference>
<feature type="region of interest" description="Disordered" evidence="1">
    <location>
        <begin position="194"/>
        <end position="283"/>
    </location>
</feature>
<name>A0A0L7KTI7_OPEBR</name>
<keyword evidence="3" id="KW-0560">Oxidoreductase</keyword>
<protein>
    <submittedName>
        <fullName evidence="3">Ubiquinone biosynthesis monooxygenase COQ6</fullName>
    </submittedName>
</protein>
<dbReference type="AlphaFoldDB" id="A0A0L7KTI7"/>
<dbReference type="InterPro" id="IPR036188">
    <property type="entry name" value="FAD/NAD-bd_sf"/>
</dbReference>
<dbReference type="PANTHER" id="PTHR43876:SF7">
    <property type="entry name" value="UBIQUINONE BIOSYNTHESIS MONOOXYGENASE COQ6, MITOCHONDRIAL"/>
    <property type="match status" value="1"/>
</dbReference>
<feature type="domain" description="FAD-binding" evidence="2">
    <location>
        <begin position="136"/>
        <end position="171"/>
    </location>
</feature>
<proteinExistence type="predicted"/>
<keyword evidence="4" id="KW-1185">Reference proteome</keyword>
<feature type="compositionally biased region" description="Basic residues" evidence="1">
    <location>
        <begin position="271"/>
        <end position="283"/>
    </location>
</feature>
<dbReference type="PROSITE" id="PS01304">
    <property type="entry name" value="UBIH"/>
    <property type="match status" value="1"/>
</dbReference>
<dbReference type="Proteomes" id="UP000037510">
    <property type="component" value="Unassembled WGS sequence"/>
</dbReference>
<evidence type="ECO:0000313" key="4">
    <source>
        <dbReference type="Proteomes" id="UP000037510"/>
    </source>
</evidence>
<dbReference type="STRING" id="104452.A0A0L7KTI7"/>
<comment type="caution">
    <text evidence="3">The sequence shown here is derived from an EMBL/GenBank/DDBJ whole genome shotgun (WGS) entry which is preliminary data.</text>
</comment>
<dbReference type="GO" id="GO:0071949">
    <property type="term" value="F:FAD binding"/>
    <property type="evidence" value="ECO:0007669"/>
    <property type="project" value="InterPro"/>
</dbReference>
<organism evidence="3 4">
    <name type="scientific">Operophtera brumata</name>
    <name type="common">Winter moth</name>
    <name type="synonym">Phalaena brumata</name>
    <dbReference type="NCBI Taxonomy" id="104452"/>
    <lineage>
        <taxon>Eukaryota</taxon>
        <taxon>Metazoa</taxon>
        <taxon>Ecdysozoa</taxon>
        <taxon>Arthropoda</taxon>
        <taxon>Hexapoda</taxon>
        <taxon>Insecta</taxon>
        <taxon>Pterygota</taxon>
        <taxon>Neoptera</taxon>
        <taxon>Endopterygota</taxon>
        <taxon>Lepidoptera</taxon>
        <taxon>Glossata</taxon>
        <taxon>Ditrysia</taxon>
        <taxon>Geometroidea</taxon>
        <taxon>Geometridae</taxon>
        <taxon>Larentiinae</taxon>
        <taxon>Operophtera</taxon>
    </lineage>
</organism>
<dbReference type="GO" id="GO:0004497">
    <property type="term" value="F:monooxygenase activity"/>
    <property type="evidence" value="ECO:0007669"/>
    <property type="project" value="UniProtKB-KW"/>
</dbReference>
<feature type="non-terminal residue" evidence="3">
    <location>
        <position position="283"/>
    </location>
</feature>
<dbReference type="InterPro" id="IPR002938">
    <property type="entry name" value="FAD-bd"/>
</dbReference>
<dbReference type="InterPro" id="IPR051205">
    <property type="entry name" value="UbiH/COQ6_monooxygenase"/>
</dbReference>
<evidence type="ECO:0000313" key="3">
    <source>
        <dbReference type="EMBL" id="KOB66577.1"/>
    </source>
</evidence>
<feature type="compositionally biased region" description="Polar residues" evidence="1">
    <location>
        <begin position="237"/>
        <end position="248"/>
    </location>
</feature>
<dbReference type="EMBL" id="JTDY01005823">
    <property type="protein sequence ID" value="KOB66577.1"/>
    <property type="molecule type" value="Genomic_DNA"/>
</dbReference>
<evidence type="ECO:0000259" key="2">
    <source>
        <dbReference type="Pfam" id="PF01494"/>
    </source>
</evidence>
<dbReference type="GO" id="GO:0005739">
    <property type="term" value="C:mitochondrion"/>
    <property type="evidence" value="ECO:0007669"/>
    <property type="project" value="TreeGrafter"/>
</dbReference>
<sequence>MGVQHLAWNYDQMGVVATLYLAEEGTNSTAWQRLLPTGPVALLPLDSKRSSLVWSTWKDNAKELLQLPEEQFIDALNDALVIFKGANSTAWQRLLPTGTVALLPLGSRRCLLLPPSVRAIVPASRAAFPLGFGHSTKYIAPGVALIGDAAHRVHPLAGQGVNLGFGDVNHLTEMSPLLDEEVRDSATTAQCAHAGGYRGAPPPVHRGLAARGPRQEPGAAAHERAHTHQVLPEDSCDSTNIKRISNVTKPAGTSADAIIDEGQSSSTVTKTKQKTRKKVMGSQ</sequence>
<evidence type="ECO:0000256" key="1">
    <source>
        <dbReference type="SAM" id="MobiDB-lite"/>
    </source>
</evidence>
<dbReference type="PANTHER" id="PTHR43876">
    <property type="entry name" value="UBIQUINONE BIOSYNTHESIS MONOOXYGENASE COQ6, MITOCHONDRIAL"/>
    <property type="match status" value="1"/>
</dbReference>
<dbReference type="Gene3D" id="3.30.9.10">
    <property type="entry name" value="D-Amino Acid Oxidase, subunit A, domain 2"/>
    <property type="match status" value="1"/>
</dbReference>
<dbReference type="SUPFAM" id="SSF51905">
    <property type="entry name" value="FAD/NAD(P)-binding domain"/>
    <property type="match status" value="1"/>
</dbReference>